<protein>
    <recommendedName>
        <fullName evidence="4">DUF4381 domain-containing protein</fullName>
    </recommendedName>
</protein>
<reference evidence="2 3" key="1">
    <citation type="submission" date="2019-02" db="EMBL/GenBank/DDBJ databases">
        <title>Deep-cultivation of Planctomycetes and their phenomic and genomic characterization uncovers novel biology.</title>
        <authorList>
            <person name="Wiegand S."/>
            <person name="Jogler M."/>
            <person name="Boedeker C."/>
            <person name="Pinto D."/>
            <person name="Vollmers J."/>
            <person name="Rivas-Marin E."/>
            <person name="Kohn T."/>
            <person name="Peeters S.H."/>
            <person name="Heuer A."/>
            <person name="Rast P."/>
            <person name="Oberbeckmann S."/>
            <person name="Bunk B."/>
            <person name="Jeske O."/>
            <person name="Meyerdierks A."/>
            <person name="Storesund J.E."/>
            <person name="Kallscheuer N."/>
            <person name="Luecker S."/>
            <person name="Lage O.M."/>
            <person name="Pohl T."/>
            <person name="Merkel B.J."/>
            <person name="Hornburger P."/>
            <person name="Mueller R.-W."/>
            <person name="Bruemmer F."/>
            <person name="Labrenz M."/>
            <person name="Spormann A.M."/>
            <person name="Op den Camp H."/>
            <person name="Overmann J."/>
            <person name="Amann R."/>
            <person name="Jetten M.S.M."/>
            <person name="Mascher T."/>
            <person name="Medema M.H."/>
            <person name="Devos D.P."/>
            <person name="Kaster A.-K."/>
            <person name="Ovreas L."/>
            <person name="Rohde M."/>
            <person name="Galperin M.Y."/>
            <person name="Jogler C."/>
        </authorList>
    </citation>
    <scope>NUCLEOTIDE SEQUENCE [LARGE SCALE GENOMIC DNA]</scope>
    <source>
        <strain evidence="2 3">Mal52</strain>
    </source>
</reference>
<gene>
    <name evidence="2" type="ORF">Mal52_24250</name>
</gene>
<keyword evidence="1" id="KW-0812">Transmembrane</keyword>
<dbReference type="Pfam" id="PF14316">
    <property type="entry name" value="DUF4381"/>
    <property type="match status" value="1"/>
</dbReference>
<dbReference type="InterPro" id="IPR025489">
    <property type="entry name" value="DUF4381"/>
</dbReference>
<dbReference type="EMBL" id="CP036276">
    <property type="protein sequence ID" value="QDU43947.1"/>
    <property type="molecule type" value="Genomic_DNA"/>
</dbReference>
<organism evidence="2 3">
    <name type="scientific">Symmachiella dynata</name>
    <dbReference type="NCBI Taxonomy" id="2527995"/>
    <lineage>
        <taxon>Bacteria</taxon>
        <taxon>Pseudomonadati</taxon>
        <taxon>Planctomycetota</taxon>
        <taxon>Planctomycetia</taxon>
        <taxon>Planctomycetales</taxon>
        <taxon>Planctomycetaceae</taxon>
        <taxon>Symmachiella</taxon>
    </lineage>
</organism>
<evidence type="ECO:0000313" key="2">
    <source>
        <dbReference type="EMBL" id="QDU43947.1"/>
    </source>
</evidence>
<feature type="transmembrane region" description="Helical" evidence="1">
    <location>
        <begin position="28"/>
        <end position="48"/>
    </location>
</feature>
<keyword evidence="3" id="KW-1185">Reference proteome</keyword>
<sequence>MNGSATSLDRLHDIVVPPPVPWWPPAPGWYVLLALLVALLFFFTIRAWQKWRANAYRRAALRELDSAHTAAAVSEILRRTALVTTPRITLAGLSGPQWTEWLATHSPTPLPQQVGEQLANEIYRDADGPHDVEALRHYATHWIRHHRKPVPTDT</sequence>
<dbReference type="RefSeq" id="WP_145376219.1">
    <property type="nucleotide sequence ID" value="NZ_CP036276.1"/>
</dbReference>
<keyword evidence="1" id="KW-1133">Transmembrane helix</keyword>
<proteinExistence type="predicted"/>
<dbReference type="KEGG" id="sdyn:Mal52_24250"/>
<keyword evidence="1" id="KW-0472">Membrane</keyword>
<evidence type="ECO:0008006" key="4">
    <source>
        <dbReference type="Google" id="ProtNLM"/>
    </source>
</evidence>
<evidence type="ECO:0000313" key="3">
    <source>
        <dbReference type="Proteomes" id="UP000319383"/>
    </source>
</evidence>
<accession>A0A517ZN99</accession>
<name>A0A517ZN99_9PLAN</name>
<evidence type="ECO:0000256" key="1">
    <source>
        <dbReference type="SAM" id="Phobius"/>
    </source>
</evidence>
<dbReference type="Proteomes" id="UP000319383">
    <property type="component" value="Chromosome"/>
</dbReference>
<dbReference type="AlphaFoldDB" id="A0A517ZN99"/>